<dbReference type="OrthoDB" id="9808773at2"/>
<feature type="binding site" evidence="6">
    <location>
        <begin position="122"/>
        <end position="123"/>
    </location>
    <ligand>
        <name>S-adenosyl-L-methionine</name>
        <dbReference type="ChEBI" id="CHEBI:59789"/>
    </ligand>
</feature>
<comment type="caution">
    <text evidence="6">Lacks conserved residue(s) required for the propagation of feature annotation.</text>
</comment>
<keyword evidence="1 6" id="KW-0963">Cytoplasm</keyword>
<evidence type="ECO:0000256" key="4">
    <source>
        <dbReference type="ARBA" id="ARBA00022679"/>
    </source>
</evidence>
<dbReference type="EMBL" id="CP019312">
    <property type="protein sequence ID" value="APX13119.1"/>
    <property type="molecule type" value="Genomic_DNA"/>
</dbReference>
<gene>
    <name evidence="6" type="primary">rsmG</name>
    <name evidence="7" type="ORF">BWR18_16575</name>
</gene>
<dbReference type="EC" id="2.1.1.170" evidence="6"/>
<dbReference type="KEGG" id="tom:BWR18_16575"/>
<dbReference type="SUPFAM" id="SSF53335">
    <property type="entry name" value="S-adenosyl-L-methionine-dependent methyltransferases"/>
    <property type="match status" value="1"/>
</dbReference>
<dbReference type="Gene3D" id="3.40.50.150">
    <property type="entry name" value="Vaccinia Virus protein VP39"/>
    <property type="match status" value="1"/>
</dbReference>
<sequence>MNAIPDWASRNVSRETVDKLQAYAALIRKWTPKINLVAKSTLADLEVRHIWDSAQVFEERPGVWADLGTGGGLPGVVVAILAQEQKREMQCILVESDQRKAAFLRTCARELELPIIVMAQRVEDIPPLCAHTISARALASLDMLLGFAQRHLTEDGLCIFQKGAQWRQEVAEAEKNWRFAYEAVPSKTDVEAVVLKIKDIQRV</sequence>
<dbReference type="PIRSF" id="PIRSF003078">
    <property type="entry name" value="GidB"/>
    <property type="match status" value="1"/>
</dbReference>
<reference evidence="7 8" key="1">
    <citation type="submission" date="2017-01" db="EMBL/GenBank/DDBJ databases">
        <title>Complete genome of Tateyamaria omphalii DOK1-4 isolated from seawater in Dokdo.</title>
        <authorList>
            <person name="Kim J.H."/>
            <person name="Chi W.-J."/>
        </authorList>
    </citation>
    <scope>NUCLEOTIDE SEQUENCE [LARGE SCALE GENOMIC DNA]</scope>
    <source>
        <strain evidence="7 8">DOK1-4</strain>
    </source>
</reference>
<dbReference type="GO" id="GO:0070043">
    <property type="term" value="F:rRNA (guanine-N7-)-methyltransferase activity"/>
    <property type="evidence" value="ECO:0007669"/>
    <property type="project" value="UniProtKB-UniRule"/>
</dbReference>
<dbReference type="InterPro" id="IPR029063">
    <property type="entry name" value="SAM-dependent_MTases_sf"/>
</dbReference>
<evidence type="ECO:0000256" key="3">
    <source>
        <dbReference type="ARBA" id="ARBA00022603"/>
    </source>
</evidence>
<dbReference type="PANTHER" id="PTHR31760">
    <property type="entry name" value="S-ADENOSYL-L-METHIONINE-DEPENDENT METHYLTRANSFERASES SUPERFAMILY PROTEIN"/>
    <property type="match status" value="1"/>
</dbReference>
<keyword evidence="3 6" id="KW-0489">Methyltransferase</keyword>
<dbReference type="AlphaFoldDB" id="A0A1P8MYX1"/>
<dbReference type="RefSeq" id="WP_076629554.1">
    <property type="nucleotide sequence ID" value="NZ_CP019312.1"/>
</dbReference>
<dbReference type="Proteomes" id="UP000186336">
    <property type="component" value="Chromosome"/>
</dbReference>
<dbReference type="Pfam" id="PF02527">
    <property type="entry name" value="GidB"/>
    <property type="match status" value="1"/>
</dbReference>
<organism evidence="7 8">
    <name type="scientific">Tateyamaria omphalii</name>
    <dbReference type="NCBI Taxonomy" id="299262"/>
    <lineage>
        <taxon>Bacteria</taxon>
        <taxon>Pseudomonadati</taxon>
        <taxon>Pseudomonadota</taxon>
        <taxon>Alphaproteobacteria</taxon>
        <taxon>Rhodobacterales</taxon>
        <taxon>Roseobacteraceae</taxon>
        <taxon>Tateyamaria</taxon>
    </lineage>
</organism>
<dbReference type="NCBIfam" id="TIGR00138">
    <property type="entry name" value="rsmG_gidB"/>
    <property type="match status" value="1"/>
</dbReference>
<dbReference type="PANTHER" id="PTHR31760:SF0">
    <property type="entry name" value="S-ADENOSYL-L-METHIONINE-DEPENDENT METHYLTRANSFERASES SUPERFAMILY PROTEIN"/>
    <property type="match status" value="1"/>
</dbReference>
<dbReference type="HAMAP" id="MF_00074">
    <property type="entry name" value="16SrRNA_methyltr_G"/>
    <property type="match status" value="1"/>
</dbReference>
<name>A0A1P8MYX1_9RHOB</name>
<evidence type="ECO:0000256" key="2">
    <source>
        <dbReference type="ARBA" id="ARBA00022552"/>
    </source>
</evidence>
<keyword evidence="8" id="KW-1185">Reference proteome</keyword>
<comment type="similarity">
    <text evidence="6">Belongs to the methyltransferase superfamily. RNA methyltransferase RsmG family.</text>
</comment>
<comment type="subcellular location">
    <subcellularLocation>
        <location evidence="6">Cytoplasm</location>
    </subcellularLocation>
</comment>
<dbReference type="InterPro" id="IPR003682">
    <property type="entry name" value="rRNA_ssu_MeTfrase_G"/>
</dbReference>
<feature type="binding site" evidence="6">
    <location>
        <position position="73"/>
    </location>
    <ligand>
        <name>S-adenosyl-L-methionine</name>
        <dbReference type="ChEBI" id="CHEBI:59789"/>
    </ligand>
</feature>
<feature type="binding site" evidence="6">
    <location>
        <position position="136"/>
    </location>
    <ligand>
        <name>S-adenosyl-L-methionine</name>
        <dbReference type="ChEBI" id="CHEBI:59789"/>
    </ligand>
</feature>
<accession>A0A1P8MYX1</accession>
<feature type="binding site" evidence="6">
    <location>
        <position position="68"/>
    </location>
    <ligand>
        <name>S-adenosyl-L-methionine</name>
        <dbReference type="ChEBI" id="CHEBI:59789"/>
    </ligand>
</feature>
<keyword evidence="2 6" id="KW-0698">rRNA processing</keyword>
<dbReference type="GO" id="GO:0005829">
    <property type="term" value="C:cytosol"/>
    <property type="evidence" value="ECO:0007669"/>
    <property type="project" value="TreeGrafter"/>
</dbReference>
<comment type="function">
    <text evidence="6">Specifically methylates the N7 position of guanine in position 527 of 16S rRNA.</text>
</comment>
<keyword evidence="5 6" id="KW-0949">S-adenosyl-L-methionine</keyword>
<dbReference type="STRING" id="299262.BWR18_16575"/>
<keyword evidence="4 6" id="KW-0808">Transferase</keyword>
<proteinExistence type="inferred from homology"/>
<protein>
    <recommendedName>
        <fullName evidence="6">Ribosomal RNA small subunit methyltransferase G</fullName>
        <ecNumber evidence="6">2.1.1.170</ecNumber>
    </recommendedName>
    <alternativeName>
        <fullName evidence="6">16S rRNA 7-methylguanosine methyltransferase</fullName>
        <shortName evidence="6">16S rRNA m7G methyltransferase</shortName>
    </alternativeName>
</protein>
<evidence type="ECO:0000256" key="5">
    <source>
        <dbReference type="ARBA" id="ARBA00022691"/>
    </source>
</evidence>
<evidence type="ECO:0000313" key="7">
    <source>
        <dbReference type="EMBL" id="APX13119.1"/>
    </source>
</evidence>
<evidence type="ECO:0000256" key="6">
    <source>
        <dbReference type="HAMAP-Rule" id="MF_00074"/>
    </source>
</evidence>
<evidence type="ECO:0000256" key="1">
    <source>
        <dbReference type="ARBA" id="ARBA00022490"/>
    </source>
</evidence>
<comment type="catalytic activity">
    <reaction evidence="6">
        <text>guanosine(527) in 16S rRNA + S-adenosyl-L-methionine = N(7)-methylguanosine(527) in 16S rRNA + S-adenosyl-L-homocysteine</text>
        <dbReference type="Rhea" id="RHEA:42732"/>
        <dbReference type="Rhea" id="RHEA-COMP:10209"/>
        <dbReference type="Rhea" id="RHEA-COMP:10210"/>
        <dbReference type="ChEBI" id="CHEBI:57856"/>
        <dbReference type="ChEBI" id="CHEBI:59789"/>
        <dbReference type="ChEBI" id="CHEBI:74269"/>
        <dbReference type="ChEBI" id="CHEBI:74480"/>
        <dbReference type="EC" id="2.1.1.170"/>
    </reaction>
</comment>
<evidence type="ECO:0000313" key="8">
    <source>
        <dbReference type="Proteomes" id="UP000186336"/>
    </source>
</evidence>